<dbReference type="SUPFAM" id="SSF63380">
    <property type="entry name" value="Riboflavin synthase domain-like"/>
    <property type="match status" value="1"/>
</dbReference>
<feature type="binding site" evidence="6">
    <location>
        <position position="228"/>
    </location>
    <ligand>
        <name>FAD</name>
        <dbReference type="ChEBI" id="CHEBI:57692"/>
    </ligand>
</feature>
<evidence type="ECO:0000256" key="3">
    <source>
        <dbReference type="ARBA" id="ARBA00022630"/>
    </source>
</evidence>
<evidence type="ECO:0000313" key="10">
    <source>
        <dbReference type="Proteomes" id="UP000789595"/>
    </source>
</evidence>
<comment type="cofactor">
    <cofactor evidence="1 6">
        <name>FAD</name>
        <dbReference type="ChEBI" id="CHEBI:57692"/>
    </cofactor>
</comment>
<dbReference type="Gene3D" id="2.40.30.10">
    <property type="entry name" value="Translation factors"/>
    <property type="match status" value="1"/>
</dbReference>
<dbReference type="CDD" id="cd06183">
    <property type="entry name" value="cyt_b5_reduct_like"/>
    <property type="match status" value="1"/>
</dbReference>
<dbReference type="AlphaFoldDB" id="A0A8J2SIL8"/>
<dbReference type="SUPFAM" id="SSF52343">
    <property type="entry name" value="Ferredoxin reductase-like, C-terminal NADP-linked domain"/>
    <property type="match status" value="1"/>
</dbReference>
<dbReference type="Proteomes" id="UP000789595">
    <property type="component" value="Unassembled WGS sequence"/>
</dbReference>
<dbReference type="InterPro" id="IPR001433">
    <property type="entry name" value="OxRdtase_FAD/NAD-bd"/>
</dbReference>
<keyword evidence="4 6" id="KW-0274">FAD</keyword>
<dbReference type="Pfam" id="PF00175">
    <property type="entry name" value="NAD_binding_1"/>
    <property type="match status" value="1"/>
</dbReference>
<dbReference type="PRINTS" id="PR00406">
    <property type="entry name" value="CYTB5RDTASE"/>
</dbReference>
<dbReference type="EC" id="1.6.2.2" evidence="2"/>
<evidence type="ECO:0000259" key="8">
    <source>
        <dbReference type="Pfam" id="PF00970"/>
    </source>
</evidence>
<feature type="binding site" evidence="6">
    <location>
        <position position="159"/>
    </location>
    <ligand>
        <name>FAD</name>
        <dbReference type="ChEBI" id="CHEBI:57692"/>
    </ligand>
</feature>
<name>A0A8J2SIL8_9STRA</name>
<comment type="caution">
    <text evidence="9">The sequence shown here is derived from an EMBL/GenBank/DDBJ whole genome shotgun (WGS) entry which is preliminary data.</text>
</comment>
<dbReference type="InterPro" id="IPR008333">
    <property type="entry name" value="Cbr1-like_FAD-bd_dom"/>
</dbReference>
<dbReference type="Gene3D" id="3.40.50.80">
    <property type="entry name" value="Nucleotide-binding domain of ferredoxin-NADP reductase (FNR) module"/>
    <property type="match status" value="1"/>
</dbReference>
<feature type="binding site" evidence="6">
    <location>
        <position position="160"/>
    </location>
    <ligand>
        <name>FAD</name>
        <dbReference type="ChEBI" id="CHEBI:57692"/>
    </ligand>
</feature>
<dbReference type="Pfam" id="PF00970">
    <property type="entry name" value="FAD_binding_6"/>
    <property type="match status" value="1"/>
</dbReference>
<feature type="binding site" evidence="6">
    <location>
        <position position="161"/>
    </location>
    <ligand>
        <name>FAD</name>
        <dbReference type="ChEBI" id="CHEBI:57692"/>
    </ligand>
</feature>
<evidence type="ECO:0000259" key="7">
    <source>
        <dbReference type="Pfam" id="PF00175"/>
    </source>
</evidence>
<dbReference type="EMBL" id="CAKKNE010000003">
    <property type="protein sequence ID" value="CAH0371253.1"/>
    <property type="molecule type" value="Genomic_DNA"/>
</dbReference>
<evidence type="ECO:0000256" key="5">
    <source>
        <dbReference type="ARBA" id="ARBA00023002"/>
    </source>
</evidence>
<gene>
    <name evidence="9" type="ORF">PECAL_3P11860</name>
</gene>
<dbReference type="InterPro" id="IPR039261">
    <property type="entry name" value="FNR_nucleotide-bd"/>
</dbReference>
<dbReference type="OrthoDB" id="432685at2759"/>
<sequence>MHHLRRQAPRALRTITRRLASARAEPQFLHLAPSGDFWLGSKIYAAKHNPSDYVRSLPLPVGQIIPDDCPHEALIKMYDAKEVDAEQLRPAWSAGDPTAAVVPPGLCQLTDEFTDCMLEERTWVTDDSFVVRFGLPDATKPLNLSTCACILAGHKDDVRPYTPISTNALTGSFELLVKAYPNGALSQRLATMEVDEAMPFKHIKFNVKTQYPFSAKKVGMLAGGTGITPMLQALHAMLGSPDDETEVSLVYGSKTSEGILARDVLHEWEAENFWRFKVSHVLGGVIGEDHVKRHMPPPEEDCVLFVCGPDLMYNALCGPRGDPEVTGLLKKLGYAKSQVYKF</sequence>
<dbReference type="GO" id="GO:0090524">
    <property type="term" value="F:cytochrome-b5 reductase activity, acting on NADH"/>
    <property type="evidence" value="ECO:0007669"/>
    <property type="project" value="UniProtKB-EC"/>
</dbReference>
<accession>A0A8J2SIL8</accession>
<evidence type="ECO:0000256" key="1">
    <source>
        <dbReference type="ARBA" id="ARBA00001974"/>
    </source>
</evidence>
<evidence type="ECO:0000313" key="9">
    <source>
        <dbReference type="EMBL" id="CAH0371253.1"/>
    </source>
</evidence>
<dbReference type="PANTHER" id="PTHR19370:SF171">
    <property type="entry name" value="NADH-CYTOCHROME B5 REDUCTASE 2"/>
    <property type="match status" value="1"/>
</dbReference>
<keyword evidence="10" id="KW-1185">Reference proteome</keyword>
<proteinExistence type="predicted"/>
<protein>
    <recommendedName>
        <fullName evidence="2">cytochrome-b5 reductase</fullName>
        <ecNumber evidence="2">1.6.2.2</ecNumber>
    </recommendedName>
</protein>
<dbReference type="PANTHER" id="PTHR19370">
    <property type="entry name" value="NADH-CYTOCHROME B5 REDUCTASE"/>
    <property type="match status" value="1"/>
</dbReference>
<keyword evidence="5" id="KW-0560">Oxidoreductase</keyword>
<feature type="domain" description="Oxidoreductase FAD/NAD(P)-binding" evidence="7">
    <location>
        <begin position="220"/>
        <end position="317"/>
    </location>
</feature>
<feature type="binding site" evidence="6">
    <location>
        <position position="176"/>
    </location>
    <ligand>
        <name>FAD</name>
        <dbReference type="ChEBI" id="CHEBI:57692"/>
    </ligand>
</feature>
<feature type="domain" description="Flavoprotein pyridine nucleotide cytochrome reductase-like FAD-binding" evidence="8">
    <location>
        <begin position="116"/>
        <end position="201"/>
    </location>
</feature>
<reference evidence="9" key="1">
    <citation type="submission" date="2021-11" db="EMBL/GenBank/DDBJ databases">
        <authorList>
            <consortium name="Genoscope - CEA"/>
            <person name="William W."/>
        </authorList>
    </citation>
    <scope>NUCLEOTIDE SEQUENCE</scope>
</reference>
<feature type="binding site" evidence="6">
    <location>
        <position position="186"/>
    </location>
    <ligand>
        <name>FAD</name>
        <dbReference type="ChEBI" id="CHEBI:57692"/>
    </ligand>
</feature>
<evidence type="ECO:0000256" key="4">
    <source>
        <dbReference type="ARBA" id="ARBA00022827"/>
    </source>
</evidence>
<feature type="binding site" evidence="6">
    <location>
        <position position="178"/>
    </location>
    <ligand>
        <name>FAD</name>
        <dbReference type="ChEBI" id="CHEBI:57692"/>
    </ligand>
</feature>
<evidence type="ECO:0000256" key="2">
    <source>
        <dbReference type="ARBA" id="ARBA00012011"/>
    </source>
</evidence>
<organism evidence="9 10">
    <name type="scientific">Pelagomonas calceolata</name>
    <dbReference type="NCBI Taxonomy" id="35677"/>
    <lineage>
        <taxon>Eukaryota</taxon>
        <taxon>Sar</taxon>
        <taxon>Stramenopiles</taxon>
        <taxon>Ochrophyta</taxon>
        <taxon>Pelagophyceae</taxon>
        <taxon>Pelagomonadales</taxon>
        <taxon>Pelagomonadaceae</taxon>
        <taxon>Pelagomonas</taxon>
    </lineage>
</organism>
<dbReference type="InterPro" id="IPR001834">
    <property type="entry name" value="CBR-like"/>
</dbReference>
<evidence type="ECO:0000256" key="6">
    <source>
        <dbReference type="PIRSR" id="PIRSR601834-1"/>
    </source>
</evidence>
<keyword evidence="3 6" id="KW-0285">Flavoprotein</keyword>
<dbReference type="InterPro" id="IPR017938">
    <property type="entry name" value="Riboflavin_synthase-like_b-brl"/>
</dbReference>